<dbReference type="EMBL" id="HBUE01073772">
    <property type="protein sequence ID" value="CAG6473898.1"/>
    <property type="molecule type" value="Transcribed_RNA"/>
</dbReference>
<dbReference type="AlphaFoldDB" id="A0A8D8BGF9"/>
<proteinExistence type="predicted"/>
<sequence>MNIKSTSIVGFFSINCTFHQKSSKILPTSDKKAVITLLKMAKLVALILATVVALVASEEQPAAIEAQVEIVQDIGAFKAANPDVELVPLDIARSTRQQIVYSVGNRISGDRLVATDSNGQSWSSLQDVALTLNYPRSGTGAVVTYVQVVVNQSSSQGRGYITAGGIGQRRITLVIEAYSTNYFNYNAQIYGY</sequence>
<dbReference type="Pfam" id="PF15868">
    <property type="entry name" value="MBF2"/>
    <property type="match status" value="1"/>
</dbReference>
<protein>
    <submittedName>
        <fullName evidence="1">(northern house mosquito) hypothetical protein</fullName>
    </submittedName>
</protein>
<organism evidence="1">
    <name type="scientific">Culex pipiens</name>
    <name type="common">House mosquito</name>
    <dbReference type="NCBI Taxonomy" id="7175"/>
    <lineage>
        <taxon>Eukaryota</taxon>
        <taxon>Metazoa</taxon>
        <taxon>Ecdysozoa</taxon>
        <taxon>Arthropoda</taxon>
        <taxon>Hexapoda</taxon>
        <taxon>Insecta</taxon>
        <taxon>Pterygota</taxon>
        <taxon>Neoptera</taxon>
        <taxon>Endopterygota</taxon>
        <taxon>Diptera</taxon>
        <taxon>Nematocera</taxon>
        <taxon>Culicoidea</taxon>
        <taxon>Culicidae</taxon>
        <taxon>Culicinae</taxon>
        <taxon>Culicini</taxon>
        <taxon>Culex</taxon>
        <taxon>Culex</taxon>
    </lineage>
</organism>
<name>A0A8D8BGF9_CULPI</name>
<accession>A0A8D8BGF9</accession>
<reference evidence="1" key="1">
    <citation type="submission" date="2021-05" db="EMBL/GenBank/DDBJ databases">
        <authorList>
            <person name="Alioto T."/>
            <person name="Alioto T."/>
            <person name="Gomez Garrido J."/>
        </authorList>
    </citation>
    <scope>NUCLEOTIDE SEQUENCE</scope>
</reference>
<evidence type="ECO:0000313" key="1">
    <source>
        <dbReference type="EMBL" id="CAG6473898.1"/>
    </source>
</evidence>
<dbReference type="InterPro" id="IPR031734">
    <property type="entry name" value="MBF2"/>
</dbReference>